<keyword evidence="4" id="KW-0285">Flavoprotein</keyword>
<reference evidence="14 15" key="1">
    <citation type="journal article" date="2012" name="Eukaryot. Cell">
        <title>Draft genome sequence of Wickerhamomyces ciferrii NRRL Y-1031 F-60-10.</title>
        <authorList>
            <person name="Schneider J."/>
            <person name="Andrea H."/>
            <person name="Blom J."/>
            <person name="Jaenicke S."/>
            <person name="Ruckert C."/>
            <person name="Schorsch C."/>
            <person name="Szczepanowski R."/>
            <person name="Farwick M."/>
            <person name="Goesmann A."/>
            <person name="Puhler A."/>
            <person name="Schaffer S."/>
            <person name="Tauch A."/>
            <person name="Kohler T."/>
            <person name="Brinkrolf K."/>
        </authorList>
    </citation>
    <scope>NUCLEOTIDE SEQUENCE [LARGE SCALE GENOMIC DNA]</scope>
    <source>
        <strain evidence="15">ATCC 14091 / BCRC 22168 / CBS 111 / JCM 3599 / NBRC 0793 / NRRL Y-1031 F-60-10</strain>
    </source>
</reference>
<name>K0KQ10_WICCF</name>
<keyword evidence="9" id="KW-0496">Mitochondrion</keyword>
<evidence type="ECO:0000256" key="2">
    <source>
        <dbReference type="ARBA" id="ARBA00005272"/>
    </source>
</evidence>
<dbReference type="GO" id="GO:0005739">
    <property type="term" value="C:mitochondrion"/>
    <property type="evidence" value="ECO:0007669"/>
    <property type="project" value="UniProtKB-SubCell"/>
</dbReference>
<evidence type="ECO:0000256" key="6">
    <source>
        <dbReference type="ARBA" id="ARBA00022946"/>
    </source>
</evidence>
<evidence type="ECO:0000259" key="12">
    <source>
        <dbReference type="Pfam" id="PF07992"/>
    </source>
</evidence>
<comment type="similarity">
    <text evidence="2">Belongs to the NADH dehydrogenase family.</text>
</comment>
<comment type="subcellular location">
    <subcellularLocation>
        <location evidence="1">Mitochondrion</location>
    </subcellularLocation>
</comment>
<dbReference type="HOGENOM" id="CLU_021377_1_0_1"/>
<sequence length="543" mass="60055">MLNRSVVRGLKARANVNTFNSIRSSSLAASRSLNLPINRSITHTTNLNAAALNQSNSKVNSGSASFHKAPKIISNHTDRPSIVILGSGWGAISFLKHIDSTRYNVIIISPRNYFLFTPLLPSCPVGTVDEKSIMEPVVSFANKKKGDVTYYEAEATDINPNDKTVTIKSFSNMNSTITTNEGVGLNIGLEANEIAQIKYDYLVTAVGAEPNTFGIPGVETHGCFLKEISDSRKIRHKFIEAVERANLLPKDDPERKRLLTLVVVGGGPTGVETAGELQDYIDQDLKTFMPNIVDEVQIVLIEALPVVLNMFEKKLTSYAEKVLKETSIDLKTRTAVSKVEDEYLIAKTKNEDGSVEETKIPYGVLVWATGNKPRPLITNLFKKIPEQNHANRGLIVNENLLVEGTNSIFAIGDNAFAKLPPTAQVAHQEAEYLCKVFSKIAKTPGFHEKLSTTSEKVDLLFQEHGIKPFKYIHLGALAYLGAEKAIANITYGSRSFYSGGGIFTFFVWRVLYVSMILSVRSRFKVIADWLKISFFGRDAFKEL</sequence>
<dbReference type="InterPro" id="IPR045024">
    <property type="entry name" value="NDH-2"/>
</dbReference>
<dbReference type="Proteomes" id="UP000009328">
    <property type="component" value="Unassembled WGS sequence"/>
</dbReference>
<gene>
    <name evidence="14" type="ORF">BN7_4705</name>
</gene>
<evidence type="ECO:0000256" key="1">
    <source>
        <dbReference type="ARBA" id="ARBA00004173"/>
    </source>
</evidence>
<feature type="domain" description="External alternative NADH-ubiquinone oxidoreductase-like C-terminal" evidence="13">
    <location>
        <begin position="473"/>
        <end position="538"/>
    </location>
</feature>
<evidence type="ECO:0000256" key="3">
    <source>
        <dbReference type="ARBA" id="ARBA00012637"/>
    </source>
</evidence>
<evidence type="ECO:0000256" key="8">
    <source>
        <dbReference type="ARBA" id="ARBA00023027"/>
    </source>
</evidence>
<dbReference type="EMBL" id="CAIF01000180">
    <property type="protein sequence ID" value="CCH45126.1"/>
    <property type="molecule type" value="Genomic_DNA"/>
</dbReference>
<keyword evidence="15" id="KW-1185">Reference proteome</keyword>
<dbReference type="PANTHER" id="PTHR43706">
    <property type="entry name" value="NADH DEHYDROGENASE"/>
    <property type="match status" value="1"/>
</dbReference>
<protein>
    <recommendedName>
        <fullName evidence="3">NADH:ubiquinone reductase (non-electrogenic)</fullName>
        <ecNumber evidence="3">1.6.5.9</ecNumber>
    </recommendedName>
</protein>
<evidence type="ECO:0000256" key="9">
    <source>
        <dbReference type="ARBA" id="ARBA00023128"/>
    </source>
</evidence>
<proteinExistence type="inferred from homology"/>
<evidence type="ECO:0000259" key="13">
    <source>
        <dbReference type="Pfam" id="PF22366"/>
    </source>
</evidence>
<comment type="catalytic activity">
    <reaction evidence="10">
        <text>a quinone + NADH + H(+) = a quinol + NAD(+)</text>
        <dbReference type="Rhea" id="RHEA:46160"/>
        <dbReference type="ChEBI" id="CHEBI:15378"/>
        <dbReference type="ChEBI" id="CHEBI:24646"/>
        <dbReference type="ChEBI" id="CHEBI:57540"/>
        <dbReference type="ChEBI" id="CHEBI:57945"/>
        <dbReference type="ChEBI" id="CHEBI:132124"/>
        <dbReference type="EC" id="1.6.5.9"/>
    </reaction>
</comment>
<dbReference type="STRING" id="1206466.K0KQ10"/>
<dbReference type="InParanoid" id="K0KQ10"/>
<dbReference type="InterPro" id="IPR023753">
    <property type="entry name" value="FAD/NAD-binding_dom"/>
</dbReference>
<dbReference type="FunFam" id="3.50.50.100:FF:000007">
    <property type="entry name" value="Rotenone-insensitive NADH-ubiquinone oxidoreductase, mitochondrial"/>
    <property type="match status" value="1"/>
</dbReference>
<evidence type="ECO:0000256" key="4">
    <source>
        <dbReference type="ARBA" id="ARBA00022630"/>
    </source>
</evidence>
<dbReference type="PANTHER" id="PTHR43706:SF10">
    <property type="entry name" value="ROTENONE-INSENSITIVE NADH-UBIQUINONE OXIDOREDUCTASE, MITOCHONDRIAL"/>
    <property type="match status" value="1"/>
</dbReference>
<keyword evidence="5" id="KW-0274">FAD</keyword>
<dbReference type="InterPro" id="IPR036188">
    <property type="entry name" value="FAD/NAD-bd_sf"/>
</dbReference>
<dbReference type="GO" id="GO:0120555">
    <property type="term" value="F:NADH dehydrogenase (ubiquinone) (non-electrogenic) activity"/>
    <property type="evidence" value="ECO:0007669"/>
    <property type="project" value="RHEA"/>
</dbReference>
<comment type="catalytic activity">
    <reaction evidence="11">
        <text>a ubiquinone + NADH + H(+) = a ubiquinol + NAD(+)</text>
        <dbReference type="Rhea" id="RHEA:23152"/>
        <dbReference type="Rhea" id="RHEA-COMP:9565"/>
        <dbReference type="Rhea" id="RHEA-COMP:9566"/>
        <dbReference type="ChEBI" id="CHEBI:15378"/>
        <dbReference type="ChEBI" id="CHEBI:16389"/>
        <dbReference type="ChEBI" id="CHEBI:17976"/>
        <dbReference type="ChEBI" id="CHEBI:57540"/>
        <dbReference type="ChEBI" id="CHEBI:57945"/>
    </reaction>
</comment>
<dbReference type="FunCoup" id="K0KQ10">
    <property type="interactions" value="161"/>
</dbReference>
<dbReference type="eggNOG" id="KOG2495">
    <property type="taxonomic scope" value="Eukaryota"/>
</dbReference>
<evidence type="ECO:0000256" key="5">
    <source>
        <dbReference type="ARBA" id="ARBA00022827"/>
    </source>
</evidence>
<dbReference type="Pfam" id="PF22366">
    <property type="entry name" value="NDH2_C"/>
    <property type="match status" value="1"/>
</dbReference>
<evidence type="ECO:0000256" key="10">
    <source>
        <dbReference type="ARBA" id="ARBA00047599"/>
    </source>
</evidence>
<dbReference type="PRINTS" id="PR00368">
    <property type="entry name" value="FADPNR"/>
</dbReference>
<organism evidence="14 15">
    <name type="scientific">Wickerhamomyces ciferrii (strain ATCC 14091 / BCRC 22168 / CBS 111 / JCM 3599 / NBRC 0793 / NRRL Y-1031 F-60-10)</name>
    <name type="common">Yeast</name>
    <name type="synonym">Pichia ciferrii</name>
    <dbReference type="NCBI Taxonomy" id="1206466"/>
    <lineage>
        <taxon>Eukaryota</taxon>
        <taxon>Fungi</taxon>
        <taxon>Dikarya</taxon>
        <taxon>Ascomycota</taxon>
        <taxon>Saccharomycotina</taxon>
        <taxon>Saccharomycetes</taxon>
        <taxon>Phaffomycetales</taxon>
        <taxon>Wickerhamomycetaceae</taxon>
        <taxon>Wickerhamomyces</taxon>
    </lineage>
</organism>
<dbReference type="Pfam" id="PF07992">
    <property type="entry name" value="Pyr_redox_2"/>
    <property type="match status" value="1"/>
</dbReference>
<comment type="caution">
    <text evidence="14">The sequence shown here is derived from an EMBL/GenBank/DDBJ whole genome shotgun (WGS) entry which is preliminary data.</text>
</comment>
<dbReference type="AlphaFoldDB" id="K0KQ10"/>
<feature type="domain" description="FAD/NAD(P)-binding" evidence="12">
    <location>
        <begin position="81"/>
        <end position="430"/>
    </location>
</feature>
<dbReference type="Gene3D" id="3.50.50.100">
    <property type="match status" value="1"/>
</dbReference>
<dbReference type="GO" id="GO:0015980">
    <property type="term" value="P:energy derivation by oxidation of organic compounds"/>
    <property type="evidence" value="ECO:0007669"/>
    <property type="project" value="UniProtKB-ARBA"/>
</dbReference>
<evidence type="ECO:0000256" key="11">
    <source>
        <dbReference type="ARBA" id="ARBA00049010"/>
    </source>
</evidence>
<evidence type="ECO:0000313" key="14">
    <source>
        <dbReference type="EMBL" id="CCH45126.1"/>
    </source>
</evidence>
<evidence type="ECO:0000313" key="15">
    <source>
        <dbReference type="Proteomes" id="UP000009328"/>
    </source>
</evidence>
<dbReference type="SUPFAM" id="SSF51905">
    <property type="entry name" value="FAD/NAD(P)-binding domain"/>
    <property type="match status" value="2"/>
</dbReference>
<keyword evidence="8" id="KW-0520">NAD</keyword>
<evidence type="ECO:0000256" key="7">
    <source>
        <dbReference type="ARBA" id="ARBA00023002"/>
    </source>
</evidence>
<keyword evidence="6" id="KW-0809">Transit peptide</keyword>
<dbReference type="InterPro" id="IPR054585">
    <property type="entry name" value="NDH2-like_C"/>
</dbReference>
<dbReference type="EC" id="1.6.5.9" evidence="3"/>
<keyword evidence="7 14" id="KW-0560">Oxidoreductase</keyword>
<accession>K0KQ10</accession>